<dbReference type="AlphaFoldDB" id="A0A2S1P8R0"/>
<evidence type="ECO:0000256" key="2">
    <source>
        <dbReference type="ARBA" id="ARBA00022448"/>
    </source>
</evidence>
<dbReference type="PROSITE" id="PS51379">
    <property type="entry name" value="4FE4S_FER_2"/>
    <property type="match status" value="1"/>
</dbReference>
<comment type="function">
    <text evidence="8">Ferredoxins are iron-sulfur proteins that transfer electrons in a wide variety of metabolic reactions.</text>
</comment>
<dbReference type="EMBL" id="MG891745">
    <property type="protein sequence ID" value="AWH12920.1"/>
    <property type="molecule type" value="Genomic_DNA"/>
</dbReference>
<keyword evidence="7" id="KW-0003">3Fe-4S</keyword>
<dbReference type="GO" id="GO:0051538">
    <property type="term" value="F:3 iron, 4 sulfur cluster binding"/>
    <property type="evidence" value="ECO:0007669"/>
    <property type="project" value="UniProtKB-KW"/>
</dbReference>
<reference evidence="9" key="1">
    <citation type="journal article" date="2018" name="Org. Lett.">
        <title>Discovery, Biosynthesis, and Heterologous Production of Streptoseomycin, an Anti-Microaerophilic Bacteria Macrodilactone.</title>
        <authorList>
            <person name="Zhang B."/>
            <person name="Wang K.B."/>
            <person name="Wang W."/>
            <person name="Bi S.F."/>
            <person name="Mei Y.N."/>
            <person name="Deng X.Z."/>
            <person name="Jiao R.H."/>
            <person name="Tan R.X."/>
            <person name="Ge H.M."/>
        </authorList>
    </citation>
    <scope>NUCLEOTIDE SEQUENCE</scope>
    <source>
        <strain evidence="9">A01</strain>
    </source>
</reference>
<name>A0A2S1P8R0_STRSO</name>
<evidence type="ECO:0000256" key="3">
    <source>
        <dbReference type="ARBA" id="ARBA00022723"/>
    </source>
</evidence>
<evidence type="ECO:0000256" key="8">
    <source>
        <dbReference type="RuleBase" id="RU368020"/>
    </source>
</evidence>
<proteinExistence type="predicted"/>
<keyword evidence="3 8" id="KW-0479">Metal-binding</keyword>
<dbReference type="Pfam" id="PF13459">
    <property type="entry name" value="Fer4_15"/>
    <property type="match status" value="1"/>
</dbReference>
<evidence type="ECO:0000256" key="7">
    <source>
        <dbReference type="ARBA" id="ARBA00023291"/>
    </source>
</evidence>
<dbReference type="InterPro" id="IPR051269">
    <property type="entry name" value="Fe-S_cluster_ET"/>
</dbReference>
<keyword evidence="2 8" id="KW-0813">Transport</keyword>
<dbReference type="Gene3D" id="3.30.70.20">
    <property type="match status" value="1"/>
</dbReference>
<keyword evidence="5 8" id="KW-0408">Iron</keyword>
<dbReference type="GO" id="GO:0009055">
    <property type="term" value="F:electron transfer activity"/>
    <property type="evidence" value="ECO:0007669"/>
    <property type="project" value="UniProtKB-UniRule"/>
</dbReference>
<dbReference type="PANTHER" id="PTHR36923:SF3">
    <property type="entry name" value="FERREDOXIN"/>
    <property type="match status" value="1"/>
</dbReference>
<evidence type="ECO:0000256" key="1">
    <source>
        <dbReference type="ARBA" id="ARBA00001927"/>
    </source>
</evidence>
<dbReference type="GO" id="GO:0005506">
    <property type="term" value="F:iron ion binding"/>
    <property type="evidence" value="ECO:0007669"/>
    <property type="project" value="UniProtKB-UniRule"/>
</dbReference>
<evidence type="ECO:0000256" key="5">
    <source>
        <dbReference type="ARBA" id="ARBA00023004"/>
    </source>
</evidence>
<evidence type="ECO:0000313" key="9">
    <source>
        <dbReference type="EMBL" id="AWH12920.1"/>
    </source>
</evidence>
<comment type="cofactor">
    <cofactor evidence="1">
        <name>[3Fe-4S] cluster</name>
        <dbReference type="ChEBI" id="CHEBI:21137"/>
    </cofactor>
</comment>
<accession>A0A2S1P8R0</accession>
<organism evidence="9">
    <name type="scientific">Streptomyces seoulensis</name>
    <dbReference type="NCBI Taxonomy" id="73044"/>
    <lineage>
        <taxon>Bacteria</taxon>
        <taxon>Bacillati</taxon>
        <taxon>Actinomycetota</taxon>
        <taxon>Actinomycetes</taxon>
        <taxon>Kitasatosporales</taxon>
        <taxon>Streptomycetaceae</taxon>
        <taxon>Streptomyces</taxon>
    </lineage>
</organism>
<dbReference type="InterPro" id="IPR017896">
    <property type="entry name" value="4Fe4S_Fe-S-bd"/>
</dbReference>
<sequence>MRIHLDRDKCIGSGQCVLAAPEWFDQDEDGIAVVLVESVPEKEWDEVNRAAYTCPALAISLGSE</sequence>
<dbReference type="InterPro" id="IPR001080">
    <property type="entry name" value="3Fe4S_ferredoxin"/>
</dbReference>
<dbReference type="PRINTS" id="PR00352">
    <property type="entry name" value="3FE4SFRDOXIN"/>
</dbReference>
<evidence type="ECO:0000256" key="4">
    <source>
        <dbReference type="ARBA" id="ARBA00022982"/>
    </source>
</evidence>
<keyword evidence="4 8" id="KW-0249">Electron transport</keyword>
<keyword evidence="6 8" id="KW-0411">Iron-sulfur</keyword>
<dbReference type="PANTHER" id="PTHR36923">
    <property type="entry name" value="FERREDOXIN"/>
    <property type="match status" value="1"/>
</dbReference>
<protein>
    <recommendedName>
        <fullName evidence="8">Ferredoxin</fullName>
    </recommendedName>
</protein>
<evidence type="ECO:0000256" key="6">
    <source>
        <dbReference type="ARBA" id="ARBA00023014"/>
    </source>
</evidence>
<dbReference type="SUPFAM" id="SSF54862">
    <property type="entry name" value="4Fe-4S ferredoxins"/>
    <property type="match status" value="1"/>
</dbReference>